<evidence type="ECO:0000256" key="4">
    <source>
        <dbReference type="ARBA" id="ARBA00022679"/>
    </source>
</evidence>
<protein>
    <recommendedName>
        <fullName evidence="3">HECT-type E3 ubiquitin transferase</fullName>
        <ecNumber evidence="3">2.3.2.26</ecNumber>
    </recommendedName>
</protein>
<evidence type="ECO:0000256" key="1">
    <source>
        <dbReference type="ARBA" id="ARBA00000885"/>
    </source>
</evidence>
<dbReference type="Proteomes" id="UP000235388">
    <property type="component" value="Unassembled WGS sequence"/>
</dbReference>
<organism evidence="8 9">
    <name type="scientific">Puccinia coronata f. sp. avenae</name>
    <dbReference type="NCBI Taxonomy" id="200324"/>
    <lineage>
        <taxon>Eukaryota</taxon>
        <taxon>Fungi</taxon>
        <taxon>Dikarya</taxon>
        <taxon>Basidiomycota</taxon>
        <taxon>Pucciniomycotina</taxon>
        <taxon>Pucciniomycetes</taxon>
        <taxon>Pucciniales</taxon>
        <taxon>Pucciniaceae</taxon>
        <taxon>Puccinia</taxon>
    </lineage>
</organism>
<dbReference type="EMBL" id="PGCJ01000069">
    <property type="protein sequence ID" value="PLW53036.1"/>
    <property type="molecule type" value="Genomic_DNA"/>
</dbReference>
<keyword evidence="9" id="KW-1185">Reference proteome</keyword>
<dbReference type="GO" id="GO:0000209">
    <property type="term" value="P:protein polyubiquitination"/>
    <property type="evidence" value="ECO:0007669"/>
    <property type="project" value="TreeGrafter"/>
</dbReference>
<dbReference type="AlphaFoldDB" id="A0A2N5VST1"/>
<dbReference type="InterPro" id="IPR000569">
    <property type="entry name" value="HECT_dom"/>
</dbReference>
<dbReference type="GO" id="GO:0006511">
    <property type="term" value="P:ubiquitin-dependent protein catabolic process"/>
    <property type="evidence" value="ECO:0007669"/>
    <property type="project" value="TreeGrafter"/>
</dbReference>
<dbReference type="EC" id="2.3.2.26" evidence="3"/>
<dbReference type="OrthoDB" id="8068875at2759"/>
<gene>
    <name evidence="8" type="ORF">PCANC_10742</name>
</gene>
<name>A0A2N5VST1_9BASI</name>
<comment type="pathway">
    <text evidence="2">Protein modification; protein ubiquitination.</text>
</comment>
<keyword evidence="5 6" id="KW-0833">Ubl conjugation pathway</keyword>
<dbReference type="GO" id="GO:0005634">
    <property type="term" value="C:nucleus"/>
    <property type="evidence" value="ECO:0007669"/>
    <property type="project" value="TreeGrafter"/>
</dbReference>
<evidence type="ECO:0000313" key="8">
    <source>
        <dbReference type="EMBL" id="PLW53036.1"/>
    </source>
</evidence>
<comment type="caution">
    <text evidence="6">Lacks conserved residue(s) required for the propagation of feature annotation.</text>
</comment>
<dbReference type="InterPro" id="IPR050409">
    <property type="entry name" value="E3_ubiq-protein_ligase"/>
</dbReference>
<comment type="caution">
    <text evidence="8">The sequence shown here is derived from an EMBL/GenBank/DDBJ whole genome shotgun (WGS) entry which is preliminary data.</text>
</comment>
<evidence type="ECO:0000259" key="7">
    <source>
        <dbReference type="PROSITE" id="PS50237"/>
    </source>
</evidence>
<dbReference type="PANTHER" id="PTHR11254:SF67">
    <property type="entry name" value="E3 UBIQUITIN-PROTEIN LIGASE HUWE1"/>
    <property type="match status" value="1"/>
</dbReference>
<evidence type="ECO:0000256" key="3">
    <source>
        <dbReference type="ARBA" id="ARBA00012485"/>
    </source>
</evidence>
<proteinExistence type="predicted"/>
<evidence type="ECO:0000313" key="9">
    <source>
        <dbReference type="Proteomes" id="UP000235388"/>
    </source>
</evidence>
<dbReference type="SUPFAM" id="SSF56204">
    <property type="entry name" value="Hect, E3 ligase catalytic domain"/>
    <property type="match status" value="1"/>
</dbReference>
<keyword evidence="4" id="KW-0808">Transferase</keyword>
<comment type="catalytic activity">
    <reaction evidence="1">
        <text>S-ubiquitinyl-[E2 ubiquitin-conjugating enzyme]-L-cysteine + [acceptor protein]-L-lysine = [E2 ubiquitin-conjugating enzyme]-L-cysteine + N(6)-ubiquitinyl-[acceptor protein]-L-lysine.</text>
        <dbReference type="EC" id="2.3.2.26"/>
    </reaction>
</comment>
<dbReference type="PANTHER" id="PTHR11254">
    <property type="entry name" value="HECT DOMAIN UBIQUITIN-PROTEIN LIGASE"/>
    <property type="match status" value="1"/>
</dbReference>
<feature type="domain" description="HECT" evidence="7">
    <location>
        <begin position="26"/>
        <end position="52"/>
    </location>
</feature>
<sequence length="141" mass="15447">MSFQKRSNSIRSAITLGSICSLARRTGDELKYGRMSVRFYNEEGVDAGGVTKVGHLSQTTVRSELCSVDRAIGKAPYEGQVHHCSSKCMLQKNIDGIFQLTFSVEADDFGSTRVVDLSPGGREIPATSKTKAMFNYLSKID</sequence>
<accession>A0A2N5VST1</accession>
<dbReference type="PROSITE" id="PS50237">
    <property type="entry name" value="HECT"/>
    <property type="match status" value="1"/>
</dbReference>
<dbReference type="Gene3D" id="3.90.1750.10">
    <property type="entry name" value="Hect, E3 ligase catalytic domains"/>
    <property type="match status" value="1"/>
</dbReference>
<reference evidence="8 9" key="1">
    <citation type="submission" date="2017-11" db="EMBL/GenBank/DDBJ databases">
        <title>De novo assembly and phasing of dikaryotic genomes from two isolates of Puccinia coronata f. sp. avenae, the causal agent of oat crown rust.</title>
        <authorList>
            <person name="Miller M.E."/>
            <person name="Zhang Y."/>
            <person name="Omidvar V."/>
            <person name="Sperschneider J."/>
            <person name="Schwessinger B."/>
            <person name="Raley C."/>
            <person name="Palmer J.M."/>
            <person name="Garnica D."/>
            <person name="Upadhyaya N."/>
            <person name="Rathjen J."/>
            <person name="Taylor J.M."/>
            <person name="Park R.F."/>
            <person name="Dodds P.N."/>
            <person name="Hirsch C.D."/>
            <person name="Kianian S.F."/>
            <person name="Figueroa M."/>
        </authorList>
    </citation>
    <scope>NUCLEOTIDE SEQUENCE [LARGE SCALE GENOMIC DNA]</scope>
    <source>
        <strain evidence="8">12NC29</strain>
    </source>
</reference>
<evidence type="ECO:0000256" key="2">
    <source>
        <dbReference type="ARBA" id="ARBA00004906"/>
    </source>
</evidence>
<dbReference type="GO" id="GO:0061630">
    <property type="term" value="F:ubiquitin protein ligase activity"/>
    <property type="evidence" value="ECO:0007669"/>
    <property type="project" value="UniProtKB-EC"/>
</dbReference>
<dbReference type="STRING" id="200324.A0A2N5VST1"/>
<evidence type="ECO:0000256" key="5">
    <source>
        <dbReference type="ARBA" id="ARBA00022786"/>
    </source>
</evidence>
<evidence type="ECO:0000256" key="6">
    <source>
        <dbReference type="PROSITE-ProRule" id="PRU00104"/>
    </source>
</evidence>
<dbReference type="Gene3D" id="3.30.2160.10">
    <property type="entry name" value="Hect, E3 ligase catalytic domain"/>
    <property type="match status" value="1"/>
</dbReference>
<dbReference type="GO" id="GO:0005737">
    <property type="term" value="C:cytoplasm"/>
    <property type="evidence" value="ECO:0007669"/>
    <property type="project" value="TreeGrafter"/>
</dbReference>
<dbReference type="InterPro" id="IPR035983">
    <property type="entry name" value="Hect_E3_ubiquitin_ligase"/>
</dbReference>